<accession>A0ABW8XPI5</accession>
<dbReference type="PROSITE" id="PS50005">
    <property type="entry name" value="TPR"/>
    <property type="match status" value="1"/>
</dbReference>
<evidence type="ECO:0000256" key="2">
    <source>
        <dbReference type="SAM" id="SignalP"/>
    </source>
</evidence>
<dbReference type="EMBL" id="JBFPMW010000024">
    <property type="protein sequence ID" value="MFL9823080.1"/>
    <property type="molecule type" value="Genomic_DNA"/>
</dbReference>
<feature type="repeat" description="TPR" evidence="1">
    <location>
        <begin position="117"/>
        <end position="150"/>
    </location>
</feature>
<evidence type="ECO:0000313" key="4">
    <source>
        <dbReference type="Proteomes" id="UP001629223"/>
    </source>
</evidence>
<keyword evidence="2" id="KW-0732">Signal</keyword>
<gene>
    <name evidence="3" type="ORF">AB0756_39245</name>
</gene>
<name>A0ABW8XPI5_9CYAN</name>
<organism evidence="3 4">
    <name type="scientific">Tolypothrix campylonemoides VB511288_2</name>
    <dbReference type="NCBI Taxonomy" id="3232311"/>
    <lineage>
        <taxon>Bacteria</taxon>
        <taxon>Bacillati</taxon>
        <taxon>Cyanobacteriota</taxon>
        <taxon>Cyanophyceae</taxon>
        <taxon>Nostocales</taxon>
        <taxon>Tolypothrichaceae</taxon>
        <taxon>Tolypothrix</taxon>
    </lineage>
</organism>
<evidence type="ECO:0000313" key="3">
    <source>
        <dbReference type="EMBL" id="MFL9823080.1"/>
    </source>
</evidence>
<reference evidence="3 4" key="1">
    <citation type="submission" date="2024-07" db="EMBL/GenBank/DDBJ databases">
        <authorList>
            <person name="Tripathy S."/>
        </authorList>
    </citation>
    <scope>NUCLEOTIDE SEQUENCE [LARGE SCALE GENOMIC DNA]</scope>
    <source>
        <strain evidence="3 4">VB511288_2</strain>
    </source>
</reference>
<dbReference type="RefSeq" id="WP_050046045.1">
    <property type="nucleotide sequence ID" value="NZ_JBFPMW010000024.1"/>
</dbReference>
<feature type="signal peptide" evidence="2">
    <location>
        <begin position="1"/>
        <end position="24"/>
    </location>
</feature>
<proteinExistence type="predicted"/>
<evidence type="ECO:0000256" key="1">
    <source>
        <dbReference type="PROSITE-ProRule" id="PRU00339"/>
    </source>
</evidence>
<dbReference type="Proteomes" id="UP001629223">
    <property type="component" value="Unassembled WGS sequence"/>
</dbReference>
<evidence type="ECO:0008006" key="5">
    <source>
        <dbReference type="Google" id="ProtNLM"/>
    </source>
</evidence>
<comment type="caution">
    <text evidence="3">The sequence shown here is derived from an EMBL/GenBank/DDBJ whole genome shotgun (WGS) entry which is preliminary data.</text>
</comment>
<keyword evidence="1" id="KW-0802">TPR repeat</keyword>
<sequence>MLKIRRIVSTLSAAAILISGLVYVAPDNAWARGGGGRGGGRVSVRGYYRSNGTYVRPYTRSAPTGSYGTPYYAPSNGYGSYGTPYTPSSGYSSYPNPSTEPGYTTEGTGTAYGEDMFVTYMKLGYKASKDKTYDLALYWFEKALEQRPSNPYAVKAV</sequence>
<protein>
    <recommendedName>
        <fullName evidence="5">Tetratricopeptide repeat protein</fullName>
    </recommendedName>
</protein>
<keyword evidence="4" id="KW-1185">Reference proteome</keyword>
<feature type="chain" id="PRO_5045931411" description="Tetratricopeptide repeat protein" evidence="2">
    <location>
        <begin position="25"/>
        <end position="157"/>
    </location>
</feature>
<dbReference type="InterPro" id="IPR019734">
    <property type="entry name" value="TPR_rpt"/>
</dbReference>